<organism evidence="6 7">
    <name type="scientific">Porcincola intestinalis</name>
    <dbReference type="NCBI Taxonomy" id="2606632"/>
    <lineage>
        <taxon>Bacteria</taxon>
        <taxon>Bacillati</taxon>
        <taxon>Bacillota</taxon>
        <taxon>Clostridia</taxon>
        <taxon>Lachnospirales</taxon>
        <taxon>Lachnospiraceae</taxon>
        <taxon>Porcincola</taxon>
    </lineage>
</organism>
<feature type="domain" description="HTH lacI-type" evidence="5">
    <location>
        <begin position="2"/>
        <end position="56"/>
    </location>
</feature>
<dbReference type="PANTHER" id="PTHR30146">
    <property type="entry name" value="LACI-RELATED TRANSCRIPTIONAL REPRESSOR"/>
    <property type="match status" value="1"/>
</dbReference>
<protein>
    <submittedName>
        <fullName evidence="6">LacI family transcriptional regulator</fullName>
    </submittedName>
</protein>
<dbReference type="Gene3D" id="3.40.50.2300">
    <property type="match status" value="2"/>
</dbReference>
<keyword evidence="1" id="KW-0678">Repressor</keyword>
<evidence type="ECO:0000256" key="4">
    <source>
        <dbReference type="ARBA" id="ARBA00023163"/>
    </source>
</evidence>
<dbReference type="RefSeq" id="WP_154522746.1">
    <property type="nucleotide sequence ID" value="NZ_VULZ01000002.1"/>
</dbReference>
<dbReference type="InterPro" id="IPR028082">
    <property type="entry name" value="Peripla_BP_I"/>
</dbReference>
<dbReference type="InterPro" id="IPR000843">
    <property type="entry name" value="HTH_LacI"/>
</dbReference>
<dbReference type="Pfam" id="PF13377">
    <property type="entry name" value="Peripla_BP_3"/>
    <property type="match status" value="1"/>
</dbReference>
<reference evidence="6 7" key="1">
    <citation type="submission" date="2019-08" db="EMBL/GenBank/DDBJ databases">
        <title>In-depth cultivation of the pig gut microbiome towards novel bacterial diversity and tailored functional studies.</title>
        <authorList>
            <person name="Wylensek D."/>
            <person name="Hitch T.C.A."/>
            <person name="Clavel T."/>
        </authorList>
    </citation>
    <scope>NUCLEOTIDE SEQUENCE [LARGE SCALE GENOMIC DNA]</scope>
    <source>
        <strain evidence="6 7">Oil+RF-744-WCA-WT-11</strain>
    </source>
</reference>
<dbReference type="EMBL" id="VULZ01000002">
    <property type="protein sequence ID" value="MSS13947.1"/>
    <property type="molecule type" value="Genomic_DNA"/>
</dbReference>
<dbReference type="InterPro" id="IPR046335">
    <property type="entry name" value="LacI/GalR-like_sensor"/>
</dbReference>
<evidence type="ECO:0000313" key="6">
    <source>
        <dbReference type="EMBL" id="MSS13947.1"/>
    </source>
</evidence>
<gene>
    <name evidence="6" type="ORF">FYJ35_02635</name>
</gene>
<dbReference type="GO" id="GO:0003700">
    <property type="term" value="F:DNA-binding transcription factor activity"/>
    <property type="evidence" value="ECO:0007669"/>
    <property type="project" value="TreeGrafter"/>
</dbReference>
<keyword evidence="2" id="KW-0805">Transcription regulation</keyword>
<dbReference type="AlphaFoldDB" id="A0A6L5X343"/>
<keyword evidence="7" id="KW-1185">Reference proteome</keyword>
<evidence type="ECO:0000259" key="5">
    <source>
        <dbReference type="PROSITE" id="PS50932"/>
    </source>
</evidence>
<evidence type="ECO:0000256" key="3">
    <source>
        <dbReference type="ARBA" id="ARBA00023125"/>
    </source>
</evidence>
<dbReference type="SUPFAM" id="SSF47413">
    <property type="entry name" value="lambda repressor-like DNA-binding domains"/>
    <property type="match status" value="1"/>
</dbReference>
<dbReference type="CDD" id="cd01392">
    <property type="entry name" value="HTH_LacI"/>
    <property type="match status" value="1"/>
</dbReference>
<evidence type="ECO:0000256" key="1">
    <source>
        <dbReference type="ARBA" id="ARBA00022491"/>
    </source>
</evidence>
<comment type="caution">
    <text evidence="6">The sequence shown here is derived from an EMBL/GenBank/DDBJ whole genome shotgun (WGS) entry which is preliminary data.</text>
</comment>
<keyword evidence="3" id="KW-0238">DNA-binding</keyword>
<sequence>MAGIRDVAAYAGVGVGTVSRALNHTGYVSKEAREKIEEAVKVLNYHPNELARNLYRNRSGMIGVIVPDLENPFFAKFLKCTEIELYKNHYKAVVCNTVEISNRVEELIDMMNQNVLDGLIVGVDPPPGLNLEKIRKPIVSLDRNWGSCIPVVTSDNKKGGALVANALIEAGCRNVLMFESKIQTEQPFDVRAREVKRILKEHDVSFVGADIDWNMLSYEYYLKVVEKYLLIFDRVDAVYAGDLIASACIAIAARKGIRIPEELKVIGYDGLEISKLTVPTLTTVKQDIPQMAKCCVDTIIRILNREEDIPMMRVCDVELQQGGTI</sequence>
<dbReference type="PROSITE" id="PS00356">
    <property type="entry name" value="HTH_LACI_1"/>
    <property type="match status" value="1"/>
</dbReference>
<dbReference type="Proteomes" id="UP000481852">
    <property type="component" value="Unassembled WGS sequence"/>
</dbReference>
<dbReference type="CDD" id="cd06291">
    <property type="entry name" value="PBP1_Qymf-like"/>
    <property type="match status" value="1"/>
</dbReference>
<proteinExistence type="predicted"/>
<name>A0A6L5X343_9FIRM</name>
<dbReference type="SMART" id="SM00354">
    <property type="entry name" value="HTH_LACI"/>
    <property type="match status" value="1"/>
</dbReference>
<dbReference type="PROSITE" id="PS50932">
    <property type="entry name" value="HTH_LACI_2"/>
    <property type="match status" value="1"/>
</dbReference>
<dbReference type="PANTHER" id="PTHR30146:SF95">
    <property type="entry name" value="RIBOSE OPERON REPRESSOR"/>
    <property type="match status" value="1"/>
</dbReference>
<dbReference type="InterPro" id="IPR010982">
    <property type="entry name" value="Lambda_DNA-bd_dom_sf"/>
</dbReference>
<evidence type="ECO:0000256" key="2">
    <source>
        <dbReference type="ARBA" id="ARBA00023015"/>
    </source>
</evidence>
<dbReference type="Gene3D" id="1.10.260.40">
    <property type="entry name" value="lambda repressor-like DNA-binding domains"/>
    <property type="match status" value="1"/>
</dbReference>
<keyword evidence="4" id="KW-0804">Transcription</keyword>
<accession>A0A6L5X343</accession>
<evidence type="ECO:0000313" key="7">
    <source>
        <dbReference type="Proteomes" id="UP000481852"/>
    </source>
</evidence>
<dbReference type="Pfam" id="PF00356">
    <property type="entry name" value="LacI"/>
    <property type="match status" value="1"/>
</dbReference>
<dbReference type="GO" id="GO:0000976">
    <property type="term" value="F:transcription cis-regulatory region binding"/>
    <property type="evidence" value="ECO:0007669"/>
    <property type="project" value="TreeGrafter"/>
</dbReference>
<dbReference type="SUPFAM" id="SSF53822">
    <property type="entry name" value="Periplasmic binding protein-like I"/>
    <property type="match status" value="1"/>
</dbReference>